<organism evidence="2 3">
    <name type="scientific">Glycomyces mayteni</name>
    <dbReference type="NCBI Taxonomy" id="543887"/>
    <lineage>
        <taxon>Bacteria</taxon>
        <taxon>Bacillati</taxon>
        <taxon>Actinomycetota</taxon>
        <taxon>Actinomycetes</taxon>
        <taxon>Glycomycetales</taxon>
        <taxon>Glycomycetaceae</taxon>
        <taxon>Glycomyces</taxon>
    </lineage>
</organism>
<feature type="region of interest" description="Disordered" evidence="1">
    <location>
        <begin position="36"/>
        <end position="55"/>
    </location>
</feature>
<dbReference type="Proteomes" id="UP001596470">
    <property type="component" value="Unassembled WGS sequence"/>
</dbReference>
<reference evidence="3" key="1">
    <citation type="journal article" date="2019" name="Int. J. Syst. Evol. Microbiol.">
        <title>The Global Catalogue of Microorganisms (GCM) 10K type strain sequencing project: providing services to taxonomists for standard genome sequencing and annotation.</title>
        <authorList>
            <consortium name="The Broad Institute Genomics Platform"/>
            <consortium name="The Broad Institute Genome Sequencing Center for Infectious Disease"/>
            <person name="Wu L."/>
            <person name="Ma J."/>
        </authorList>
    </citation>
    <scope>NUCLEOTIDE SEQUENCE [LARGE SCALE GENOMIC DNA]</scope>
    <source>
        <strain evidence="3">KACC 12634</strain>
    </source>
</reference>
<proteinExistence type="predicted"/>
<name>A0ABW2D2Y5_9ACTN</name>
<comment type="caution">
    <text evidence="2">The sequence shown here is derived from an EMBL/GenBank/DDBJ whole genome shotgun (WGS) entry which is preliminary data.</text>
</comment>
<protein>
    <submittedName>
        <fullName evidence="2">Uncharacterized protein</fullName>
    </submittedName>
</protein>
<sequence length="689" mass="76348">MNIRGMEVGPEAKAQIDAAAAAATAVDADAPQKVAASKTELHTGEVSGDGAIGGMTGGEVNQTFIDSIRIERNEAADHIRGLFGPASDQESPEVAVEDVLPVPGTEAHFKSLDETRLLILASTRRTGLTTAARQRCRAYADRESLPAKRLLSTSLDELGKELRGIGTATVLVLDASQNPELQQALLERADQLRDRLKNQSCHLVLAVEIEFRRSFKDQFPGTVFDLERLQPDLVFAHYLKRPEDQVASILASEYFRDTLGPAWPPLARLMAEVLNEAPDGIAPEQFRERLGARLGNPSESIRNLLERSLDKRGRAVLIAAAALEQMTPEAIALAADELLEATRPPDDRRELLDEPGIAQKLELIREDFNLVGSTFKNPDIGDEVLLHVWRQYPSWREPVMNWLDGLLLAPDYVEWTDRTRLPRRLVLLASAAEDDRMLKNRVKLMLQSRSPVMSSFAPAIMLGGAIDPVIGPGIRNRLYEWSRSAQAALQRTALATCSDEDYLVRFPSEALFRLHLLSESKFGDVADAAFEAIIDSTGHFHLTELLLHFRYWLIGSSGDEPARIAKILDQICDRPDLVDRLEQDPMHLLRNFLSIPAGFWKSMSQLADAASFRLAVRAWLILAAKLDAQHAEGMVDLLIAAGADDHRAIGQIVQAARSLSLEGTDLSDRARKLALFMYNRVFEIEVPLQ</sequence>
<evidence type="ECO:0000256" key="1">
    <source>
        <dbReference type="SAM" id="MobiDB-lite"/>
    </source>
</evidence>
<gene>
    <name evidence="2" type="ORF">ACFQS3_05810</name>
</gene>
<keyword evidence="3" id="KW-1185">Reference proteome</keyword>
<accession>A0ABW2D2Y5</accession>
<evidence type="ECO:0000313" key="3">
    <source>
        <dbReference type="Proteomes" id="UP001596470"/>
    </source>
</evidence>
<dbReference type="RefSeq" id="WP_382355096.1">
    <property type="nucleotide sequence ID" value="NZ_JBHMBP010000004.1"/>
</dbReference>
<dbReference type="EMBL" id="JBHSYS010000001">
    <property type="protein sequence ID" value="MFC6956707.1"/>
    <property type="molecule type" value="Genomic_DNA"/>
</dbReference>
<evidence type="ECO:0000313" key="2">
    <source>
        <dbReference type="EMBL" id="MFC6956707.1"/>
    </source>
</evidence>